<sequence>MWDFSWITELSAWAGLGTLVLLEVVLGVDNLVFISILVGRLPAEQKRHAFLTGLGLALLMRLVLLAAIAWIIGLTAPLFTLGGRAFSARDLILIGGGLFLLLKGTLELHERLEGHMSGPADAGRHAGFWRVIAQIIVLDAVFSLDSIITSVGMVDHVSVMMLAVVAAMLVMALAAAPLLRFVERHPSVIVLCLGFLLMIGLGLLTDGLGYHIPKGYLYAAIIFAVLVEACNQWALRNRRKRISMRDMRESTARVVLGLLGGRSGHGDAQLDAAALAGESRGALFAPEERDMVARVIRLSGRTARFIMIPRQRVNWLDSRADRETVYRFAAAAALPWLPVLRRETDDVLGVVRTGELLLPAPDVSKDAPWKLTDYIRSAPTIFEHTALADILDDFRAHPAPLSFVRDEYGSVVGMITPAELLSVLAGQVGDLPAGPESCRLPDGSWRMPGRLSVDAVTAWLGISLPPRSASATLAGLILERLGHIPVTGERLRLQGWELEITRMDRQRIDEVRAVKLPESGRKKERGAA</sequence>
<dbReference type="EMBL" id="CP014229">
    <property type="protein sequence ID" value="AMD90766.1"/>
    <property type="molecule type" value="Genomic_DNA"/>
</dbReference>
<evidence type="ECO:0000256" key="4">
    <source>
        <dbReference type="ARBA" id="ARBA00022737"/>
    </source>
</evidence>
<gene>
    <name evidence="9" type="ORF">AXF13_11885</name>
</gene>
<dbReference type="Proteomes" id="UP000069241">
    <property type="component" value="Chromosome"/>
</dbReference>
<dbReference type="SMART" id="SM01091">
    <property type="entry name" value="CorC_HlyC"/>
    <property type="match status" value="1"/>
</dbReference>
<dbReference type="InterPro" id="IPR016169">
    <property type="entry name" value="FAD-bd_PCMH_sub2"/>
</dbReference>
<dbReference type="PROSITE" id="PS51371">
    <property type="entry name" value="CBS"/>
    <property type="match status" value="1"/>
</dbReference>
<dbReference type="AlphaFoldDB" id="A0A120KMA6"/>
<feature type="transmembrane region" description="Helical" evidence="7">
    <location>
        <begin position="86"/>
        <end position="106"/>
    </location>
</feature>
<dbReference type="InterPro" id="IPR046342">
    <property type="entry name" value="CBS_dom_sf"/>
</dbReference>
<dbReference type="PANTHER" id="PTHR22777:SF30">
    <property type="entry name" value="UPF0053 PROTEIN YEGH"/>
    <property type="match status" value="1"/>
</dbReference>
<feature type="transmembrane region" description="Helical" evidence="7">
    <location>
        <begin position="12"/>
        <end position="38"/>
    </location>
</feature>
<dbReference type="InterPro" id="IPR005170">
    <property type="entry name" value="Transptr-assoc_dom"/>
</dbReference>
<dbReference type="InterPro" id="IPR044751">
    <property type="entry name" value="Ion_transp-like_CBS"/>
</dbReference>
<comment type="similarity">
    <text evidence="2">Belongs to the UPF0053 family.</text>
</comment>
<evidence type="ECO:0000313" key="9">
    <source>
        <dbReference type="EMBL" id="AMD90766.1"/>
    </source>
</evidence>
<proteinExistence type="inferred from homology"/>
<keyword evidence="10" id="KW-1185">Reference proteome</keyword>
<dbReference type="GO" id="GO:0050660">
    <property type="term" value="F:flavin adenine dinucleotide binding"/>
    <property type="evidence" value="ECO:0007669"/>
    <property type="project" value="InterPro"/>
</dbReference>
<evidence type="ECO:0000256" key="3">
    <source>
        <dbReference type="ARBA" id="ARBA00022475"/>
    </source>
</evidence>
<keyword evidence="7" id="KW-1133">Transmembrane helix</keyword>
<feature type="transmembrane region" description="Helical" evidence="7">
    <location>
        <begin position="186"/>
        <end position="204"/>
    </location>
</feature>
<dbReference type="InterPro" id="IPR005496">
    <property type="entry name" value="Integral_membrane_TerC"/>
</dbReference>
<evidence type="ECO:0000256" key="6">
    <source>
        <dbReference type="PROSITE-ProRule" id="PRU00703"/>
    </source>
</evidence>
<feature type="transmembrane region" description="Helical" evidence="7">
    <location>
        <begin position="157"/>
        <end position="179"/>
    </location>
</feature>
<accession>A0A120KMA6</accession>
<dbReference type="InterPro" id="IPR036318">
    <property type="entry name" value="FAD-bd_PCMH-like_sf"/>
</dbReference>
<dbReference type="KEGG" id="dfi:AXF13_11885"/>
<feature type="domain" description="CBS" evidence="8">
    <location>
        <begin position="374"/>
        <end position="431"/>
    </location>
</feature>
<feature type="transmembrane region" description="Helical" evidence="7">
    <location>
        <begin position="50"/>
        <end position="74"/>
    </location>
</feature>
<dbReference type="SUPFAM" id="SSF56176">
    <property type="entry name" value="FAD-binding/transporter-associated domain-like"/>
    <property type="match status" value="1"/>
</dbReference>
<dbReference type="PANTHER" id="PTHR22777">
    <property type="entry name" value="HEMOLYSIN-RELATED"/>
    <property type="match status" value="1"/>
</dbReference>
<name>A0A120KMA6_9BACT</name>
<feature type="transmembrane region" description="Helical" evidence="7">
    <location>
        <begin position="127"/>
        <end position="151"/>
    </location>
</feature>
<organism evidence="9 10">
    <name type="scientific">Desulfovibrio fairfieldensis</name>
    <dbReference type="NCBI Taxonomy" id="44742"/>
    <lineage>
        <taxon>Bacteria</taxon>
        <taxon>Pseudomonadati</taxon>
        <taxon>Thermodesulfobacteriota</taxon>
        <taxon>Desulfovibrionia</taxon>
        <taxon>Desulfovibrionales</taxon>
        <taxon>Desulfovibrionaceae</taxon>
        <taxon>Desulfovibrio</taxon>
    </lineage>
</organism>
<keyword evidence="7" id="KW-0812">Transmembrane</keyword>
<dbReference type="CDD" id="cd04590">
    <property type="entry name" value="CBS_pair_CorC_HlyC_assoc"/>
    <property type="match status" value="1"/>
</dbReference>
<keyword evidence="5 6" id="KW-0129">CBS domain</keyword>
<reference evidence="10" key="1">
    <citation type="submission" date="2016-02" db="EMBL/GenBank/DDBJ databases">
        <authorList>
            <person name="Holder M.E."/>
            <person name="Ajami N.J."/>
            <person name="Petrosino J.F."/>
        </authorList>
    </citation>
    <scope>NUCLEOTIDE SEQUENCE [LARGE SCALE GENOMIC DNA]</scope>
    <source>
        <strain evidence="10">CCUG 45958</strain>
    </source>
</reference>
<dbReference type="GO" id="GO:0005886">
    <property type="term" value="C:plasma membrane"/>
    <property type="evidence" value="ECO:0007669"/>
    <property type="project" value="UniProtKB-SubCell"/>
</dbReference>
<feature type="transmembrane region" description="Helical" evidence="7">
    <location>
        <begin position="216"/>
        <end position="235"/>
    </location>
</feature>
<dbReference type="Gene3D" id="3.30.465.10">
    <property type="match status" value="1"/>
</dbReference>
<comment type="subcellular location">
    <subcellularLocation>
        <location evidence="1">Cell membrane</location>
        <topology evidence="1">Multi-pass membrane protein</topology>
    </subcellularLocation>
</comment>
<evidence type="ECO:0000256" key="7">
    <source>
        <dbReference type="SAM" id="Phobius"/>
    </source>
</evidence>
<evidence type="ECO:0000313" key="10">
    <source>
        <dbReference type="Proteomes" id="UP000069241"/>
    </source>
</evidence>
<protein>
    <submittedName>
        <fullName evidence="9">Tellurium resistance protein TerC</fullName>
    </submittedName>
</protein>
<dbReference type="STRING" id="44742.AXF13_11885"/>
<dbReference type="Pfam" id="PF03471">
    <property type="entry name" value="CorC_HlyC"/>
    <property type="match status" value="1"/>
</dbReference>
<evidence type="ECO:0000256" key="5">
    <source>
        <dbReference type="ARBA" id="ARBA00023122"/>
    </source>
</evidence>
<dbReference type="SUPFAM" id="SSF54631">
    <property type="entry name" value="CBS-domain pair"/>
    <property type="match status" value="1"/>
</dbReference>
<evidence type="ECO:0000256" key="2">
    <source>
        <dbReference type="ARBA" id="ARBA00006337"/>
    </source>
</evidence>
<evidence type="ECO:0000259" key="8">
    <source>
        <dbReference type="PROSITE" id="PS51371"/>
    </source>
</evidence>
<keyword evidence="3" id="KW-1003">Cell membrane</keyword>
<dbReference type="InterPro" id="IPR000644">
    <property type="entry name" value="CBS_dom"/>
</dbReference>
<keyword evidence="4" id="KW-0677">Repeat</keyword>
<evidence type="ECO:0000256" key="1">
    <source>
        <dbReference type="ARBA" id="ARBA00004651"/>
    </source>
</evidence>
<keyword evidence="7" id="KW-0472">Membrane</keyword>
<dbReference type="Gene3D" id="3.10.580.10">
    <property type="entry name" value="CBS-domain"/>
    <property type="match status" value="1"/>
</dbReference>
<dbReference type="Pfam" id="PF03741">
    <property type="entry name" value="TerC"/>
    <property type="match status" value="1"/>
</dbReference>
<dbReference type="RefSeq" id="WP_062253509.1">
    <property type="nucleotide sequence ID" value="NZ_CP014229.1"/>
</dbReference>